<feature type="non-terminal residue" evidence="6">
    <location>
        <position position="441"/>
    </location>
</feature>
<gene>
    <name evidence="6" type="ORF">NA57DRAFT_24699</name>
</gene>
<dbReference type="InterPro" id="IPR001139">
    <property type="entry name" value="Glyco_hydro_30"/>
</dbReference>
<keyword evidence="7" id="KW-1185">Reference proteome</keyword>
<dbReference type="PANTHER" id="PTHR11069:SF23">
    <property type="entry name" value="LYSOSOMAL ACID GLUCOSYLCERAMIDASE"/>
    <property type="match status" value="1"/>
</dbReference>
<proteinExistence type="inferred from homology"/>
<dbReference type="Proteomes" id="UP000799772">
    <property type="component" value="Unassembled WGS sequence"/>
</dbReference>
<dbReference type="GO" id="GO:0004348">
    <property type="term" value="F:glucosylceramidase activity"/>
    <property type="evidence" value="ECO:0007669"/>
    <property type="project" value="InterPro"/>
</dbReference>
<feature type="non-terminal residue" evidence="6">
    <location>
        <position position="1"/>
    </location>
</feature>
<dbReference type="Gene3D" id="3.20.20.80">
    <property type="entry name" value="Glycosidases"/>
    <property type="match status" value="1"/>
</dbReference>
<name>A0A9P4I1Q9_9PEZI</name>
<comment type="caution">
    <text evidence="6">The sequence shown here is derived from an EMBL/GenBank/DDBJ whole genome shotgun (WGS) entry which is preliminary data.</text>
</comment>
<comment type="similarity">
    <text evidence="1 4">Belongs to the glycosyl hydrolase 30 family.</text>
</comment>
<keyword evidence="3 4" id="KW-0378">Hydrolase</keyword>
<dbReference type="GO" id="GO:0006680">
    <property type="term" value="P:glucosylceramide catabolic process"/>
    <property type="evidence" value="ECO:0007669"/>
    <property type="project" value="TreeGrafter"/>
</dbReference>
<dbReference type="InterPro" id="IPR017853">
    <property type="entry name" value="GH"/>
</dbReference>
<dbReference type="SUPFAM" id="SSF51445">
    <property type="entry name" value="(Trans)glycosidases"/>
    <property type="match status" value="1"/>
</dbReference>
<sequence length="441" mass="48774">SSNSTGGYSVVIDDAHGQMQEMAGFGHAWTDSTVTVFNELDADVLDQLLTELFGAEGNNMGFMRHSIGSSDLSGENYSYDDTPDNEPDLELSHFDIGPHGRAMADMIAKMGEYKSDVTVFGSPWSAPAWMKKNRLFIAPNLNVNGEGSYSITNNTFNIRYYESYAQYFAKYIDAFAERGAKISGITMENEPLNPQGGYPCMYLDAADEGILVAQAGLGELMAQRDVGIWAYDHNTDQPSYPQRVVDGAPGQIQAAAWHCYESPVANYSKLDDFFYDNPDMLQFMTECSNFEPKAGSINFEVADNFIRPVQHHASAAAMWVMGTNPDFGPHTTTGGCAGCKGSIVVHSSRVYEKTNDYYMIGQFSRFIRRGAINYRVIKGNYGSPLIANQFYIIATQNPDKSWAVVFMNNLKDANVTLQFTGSSEVWQGLVPNSTVTTWQLP</sequence>
<accession>A0A9P4I1Q9</accession>
<dbReference type="OrthoDB" id="2160638at2759"/>
<dbReference type="InterPro" id="IPR033453">
    <property type="entry name" value="Glyco_hydro_30_TIM-barrel"/>
</dbReference>
<dbReference type="Pfam" id="PF02055">
    <property type="entry name" value="Glyco_hydro_30"/>
    <property type="match status" value="1"/>
</dbReference>
<reference evidence="6" key="1">
    <citation type="journal article" date="2020" name="Stud. Mycol.">
        <title>101 Dothideomycetes genomes: a test case for predicting lifestyles and emergence of pathogens.</title>
        <authorList>
            <person name="Haridas S."/>
            <person name="Albert R."/>
            <person name="Binder M."/>
            <person name="Bloem J."/>
            <person name="Labutti K."/>
            <person name="Salamov A."/>
            <person name="Andreopoulos B."/>
            <person name="Baker S."/>
            <person name="Barry K."/>
            <person name="Bills G."/>
            <person name="Bluhm B."/>
            <person name="Cannon C."/>
            <person name="Castanera R."/>
            <person name="Culley D."/>
            <person name="Daum C."/>
            <person name="Ezra D."/>
            <person name="Gonzalez J."/>
            <person name="Henrissat B."/>
            <person name="Kuo A."/>
            <person name="Liang C."/>
            <person name="Lipzen A."/>
            <person name="Lutzoni F."/>
            <person name="Magnuson J."/>
            <person name="Mondo S."/>
            <person name="Nolan M."/>
            <person name="Ohm R."/>
            <person name="Pangilinan J."/>
            <person name="Park H.-J."/>
            <person name="Ramirez L."/>
            <person name="Alfaro M."/>
            <person name="Sun H."/>
            <person name="Tritt A."/>
            <person name="Yoshinaga Y."/>
            <person name="Zwiers L.-H."/>
            <person name="Turgeon B."/>
            <person name="Goodwin S."/>
            <person name="Spatafora J."/>
            <person name="Crous P."/>
            <person name="Grigoriev I."/>
        </authorList>
    </citation>
    <scope>NUCLEOTIDE SEQUENCE</scope>
    <source>
        <strain evidence="6">CBS 133067</strain>
    </source>
</reference>
<dbReference type="GO" id="GO:0016020">
    <property type="term" value="C:membrane"/>
    <property type="evidence" value="ECO:0007669"/>
    <property type="project" value="GOC"/>
</dbReference>
<keyword evidence="2" id="KW-0732">Signal</keyword>
<dbReference type="AlphaFoldDB" id="A0A9P4I1Q9"/>
<evidence type="ECO:0000313" key="6">
    <source>
        <dbReference type="EMBL" id="KAF2093396.1"/>
    </source>
</evidence>
<dbReference type="EMBL" id="ML978138">
    <property type="protein sequence ID" value="KAF2093396.1"/>
    <property type="molecule type" value="Genomic_DNA"/>
</dbReference>
<dbReference type="Gene3D" id="2.60.40.1180">
    <property type="entry name" value="Golgi alpha-mannosidase II"/>
    <property type="match status" value="1"/>
</dbReference>
<dbReference type="PANTHER" id="PTHR11069">
    <property type="entry name" value="GLUCOSYLCERAMIDASE"/>
    <property type="match status" value="1"/>
</dbReference>
<evidence type="ECO:0000259" key="5">
    <source>
        <dbReference type="Pfam" id="PF02055"/>
    </source>
</evidence>
<protein>
    <submittedName>
        <fullName evidence="6">Glycoside hydrolase</fullName>
    </submittedName>
</protein>
<evidence type="ECO:0000256" key="4">
    <source>
        <dbReference type="RuleBase" id="RU361188"/>
    </source>
</evidence>
<feature type="domain" description="Glycosyl hydrolase family 30 TIM-barrel" evidence="5">
    <location>
        <begin position="23"/>
        <end position="367"/>
    </location>
</feature>
<dbReference type="InterPro" id="IPR013780">
    <property type="entry name" value="Glyco_hydro_b"/>
</dbReference>
<organism evidence="6 7">
    <name type="scientific">Rhizodiscina lignyota</name>
    <dbReference type="NCBI Taxonomy" id="1504668"/>
    <lineage>
        <taxon>Eukaryota</taxon>
        <taxon>Fungi</taxon>
        <taxon>Dikarya</taxon>
        <taxon>Ascomycota</taxon>
        <taxon>Pezizomycotina</taxon>
        <taxon>Dothideomycetes</taxon>
        <taxon>Pleosporomycetidae</taxon>
        <taxon>Aulographales</taxon>
        <taxon>Rhizodiscinaceae</taxon>
        <taxon>Rhizodiscina</taxon>
    </lineage>
</organism>
<evidence type="ECO:0000256" key="3">
    <source>
        <dbReference type="ARBA" id="ARBA00022801"/>
    </source>
</evidence>
<keyword evidence="4" id="KW-0326">Glycosidase</keyword>
<evidence type="ECO:0000313" key="7">
    <source>
        <dbReference type="Proteomes" id="UP000799772"/>
    </source>
</evidence>
<evidence type="ECO:0000256" key="1">
    <source>
        <dbReference type="ARBA" id="ARBA00005382"/>
    </source>
</evidence>
<evidence type="ECO:0000256" key="2">
    <source>
        <dbReference type="ARBA" id="ARBA00022729"/>
    </source>
</evidence>